<comment type="caution">
    <text evidence="1">The sequence shown here is derived from an EMBL/GenBank/DDBJ whole genome shotgun (WGS) entry which is preliminary data.</text>
</comment>
<dbReference type="PRINTS" id="PR00744">
    <property type="entry name" value="GLHYDRLASE37"/>
</dbReference>
<dbReference type="GO" id="GO:0005993">
    <property type="term" value="P:trehalose catabolic process"/>
    <property type="evidence" value="ECO:0007669"/>
    <property type="project" value="TreeGrafter"/>
</dbReference>
<name>A0A9D5R9S8_9FIRM</name>
<dbReference type="PANTHER" id="PTHR23403:SF6">
    <property type="entry name" value="CYTOSOLIC NEUTRAL TREHALASE-RELATED"/>
    <property type="match status" value="1"/>
</dbReference>
<dbReference type="PANTHER" id="PTHR23403">
    <property type="entry name" value="TREHALASE"/>
    <property type="match status" value="1"/>
</dbReference>
<dbReference type="InterPro" id="IPR001661">
    <property type="entry name" value="Glyco_hydro_37"/>
</dbReference>
<reference evidence="1" key="1">
    <citation type="submission" date="2020-10" db="EMBL/GenBank/DDBJ databases">
        <title>ChiBAC.</title>
        <authorList>
            <person name="Zenner C."/>
            <person name="Hitch T.C.A."/>
            <person name="Clavel T."/>
        </authorList>
    </citation>
    <scope>NUCLEOTIDE SEQUENCE</scope>
    <source>
        <strain evidence="1">DSM 107454</strain>
    </source>
</reference>
<dbReference type="GO" id="GO:0004555">
    <property type="term" value="F:alpha,alpha-trehalase activity"/>
    <property type="evidence" value="ECO:0007669"/>
    <property type="project" value="InterPro"/>
</dbReference>
<dbReference type="EMBL" id="JADCKB010000023">
    <property type="protein sequence ID" value="MBE5040809.1"/>
    <property type="molecule type" value="Genomic_DNA"/>
</dbReference>
<dbReference type="InterPro" id="IPR012341">
    <property type="entry name" value="6hp_glycosidase-like_sf"/>
</dbReference>
<dbReference type="SUPFAM" id="SSF48208">
    <property type="entry name" value="Six-hairpin glycosidases"/>
    <property type="match status" value="1"/>
</dbReference>
<dbReference type="InterPro" id="IPR008928">
    <property type="entry name" value="6-hairpin_glycosidase_sf"/>
</dbReference>
<proteinExistence type="predicted"/>
<gene>
    <name evidence="1" type="ORF">INF28_10095</name>
</gene>
<dbReference type="Gene3D" id="1.50.10.10">
    <property type="match status" value="1"/>
</dbReference>
<dbReference type="RefSeq" id="WP_226393363.1">
    <property type="nucleotide sequence ID" value="NZ_JADCKB010000023.1"/>
</dbReference>
<organism evidence="1 2">
    <name type="scientific">Ructibacterium gallinarum</name>
    <dbReference type="NCBI Taxonomy" id="2779355"/>
    <lineage>
        <taxon>Bacteria</taxon>
        <taxon>Bacillati</taxon>
        <taxon>Bacillota</taxon>
        <taxon>Clostridia</taxon>
        <taxon>Eubacteriales</taxon>
        <taxon>Oscillospiraceae</taxon>
        <taxon>Ructibacterium</taxon>
    </lineage>
</organism>
<evidence type="ECO:0000313" key="2">
    <source>
        <dbReference type="Proteomes" id="UP000806542"/>
    </source>
</evidence>
<sequence>MQSSVDAYIDSHWNECIKENMNDVDKLIGLPYPYTVPAVGHFDCMYYWDTYFTNKGLECSERYDQSKNNTDDMLYLVDKFGFMPNGNQTNLIKQSQPPFLSIMVRDVYEHYKDRPWLIGAYEMLRKEYDFWMKNRMLPIGLNQYNGNEPNKDWTGWAMGYKKRMGGVMPVGDLNDIGHHFHVTCESGWDTNPRWGLEGFNYVQVDLNSLLYMFEKNMQFFSKVLENGQCEYWRKLADQRAKLMYKYLDDGNGILLDYNFAKNKHSEIFSAASFYPMFAALISEQRAEKLMENLFRLETEYGIVACEKNEAIREKYQWGYPNGWACLHYIVVIGLLNYGYTAEAKRIAKKFIMLVDKVFEETGNLWEKYNVVEGNINVNNEYKMPQMMGWSAGVYKALQELLERK</sequence>
<dbReference type="AlphaFoldDB" id="A0A9D5R9S8"/>
<protein>
    <submittedName>
        <fullName evidence="1">Alpha,alpha-trehalase</fullName>
    </submittedName>
</protein>
<keyword evidence="2" id="KW-1185">Reference proteome</keyword>
<accession>A0A9D5R9S8</accession>
<evidence type="ECO:0000313" key="1">
    <source>
        <dbReference type="EMBL" id="MBE5040809.1"/>
    </source>
</evidence>
<dbReference type="Proteomes" id="UP000806542">
    <property type="component" value="Unassembled WGS sequence"/>
</dbReference>
<dbReference type="Pfam" id="PF01204">
    <property type="entry name" value="Trehalase"/>
    <property type="match status" value="1"/>
</dbReference>